<accession>A0A849HZY4</accession>
<dbReference type="Gene3D" id="2.40.37.10">
    <property type="entry name" value="Lyase, Ornithine Decarboxylase, Chain A, domain 1"/>
    <property type="match status" value="1"/>
</dbReference>
<evidence type="ECO:0000313" key="9">
    <source>
        <dbReference type="Proteomes" id="UP000564885"/>
    </source>
</evidence>
<dbReference type="GO" id="GO:0030170">
    <property type="term" value="F:pyridoxal phosphate binding"/>
    <property type="evidence" value="ECO:0007669"/>
    <property type="project" value="TreeGrafter"/>
</dbReference>
<dbReference type="Pfam" id="PF00842">
    <property type="entry name" value="Ala_racemase_C"/>
    <property type="match status" value="1"/>
</dbReference>
<evidence type="ECO:0000256" key="5">
    <source>
        <dbReference type="ARBA" id="ARBA00023235"/>
    </source>
</evidence>
<comment type="caution">
    <text evidence="8">The sequence shown here is derived from an EMBL/GenBank/DDBJ whole genome shotgun (WGS) entry which is preliminary data.</text>
</comment>
<evidence type="ECO:0000313" key="8">
    <source>
        <dbReference type="EMBL" id="NNM70864.1"/>
    </source>
</evidence>
<dbReference type="InterPro" id="IPR029066">
    <property type="entry name" value="PLP-binding_barrel"/>
</dbReference>
<dbReference type="PANTHER" id="PTHR30511">
    <property type="entry name" value="ALANINE RACEMASE"/>
    <property type="match status" value="1"/>
</dbReference>
<feature type="modified residue" description="N6-(pyridoxal phosphate)lysine" evidence="6">
    <location>
        <position position="44"/>
    </location>
</feature>
<evidence type="ECO:0000256" key="1">
    <source>
        <dbReference type="ARBA" id="ARBA00000316"/>
    </source>
</evidence>
<evidence type="ECO:0000256" key="6">
    <source>
        <dbReference type="PIRSR" id="PIRSR600821-50"/>
    </source>
</evidence>
<dbReference type="InterPro" id="IPR009006">
    <property type="entry name" value="Ala_racemase/Decarboxylase_C"/>
</dbReference>
<dbReference type="EC" id="5.1.1.1" evidence="3"/>
<dbReference type="CDD" id="cd00430">
    <property type="entry name" value="PLPDE_III_AR"/>
    <property type="match status" value="1"/>
</dbReference>
<dbReference type="AlphaFoldDB" id="A0A849HZY4"/>
<evidence type="ECO:0000256" key="4">
    <source>
        <dbReference type="ARBA" id="ARBA00022898"/>
    </source>
</evidence>
<dbReference type="GO" id="GO:0006522">
    <property type="term" value="P:alanine metabolic process"/>
    <property type="evidence" value="ECO:0007669"/>
    <property type="project" value="InterPro"/>
</dbReference>
<dbReference type="PANTHER" id="PTHR30511:SF0">
    <property type="entry name" value="ALANINE RACEMASE, CATABOLIC-RELATED"/>
    <property type="match status" value="1"/>
</dbReference>
<name>A0A849HZY4_9HYPH</name>
<dbReference type="GO" id="GO:0008784">
    <property type="term" value="F:alanine racemase activity"/>
    <property type="evidence" value="ECO:0007669"/>
    <property type="project" value="UniProtKB-EC"/>
</dbReference>
<dbReference type="SUPFAM" id="SSF50621">
    <property type="entry name" value="Alanine racemase C-terminal domain-like"/>
    <property type="match status" value="1"/>
</dbReference>
<evidence type="ECO:0000259" key="7">
    <source>
        <dbReference type="SMART" id="SM01005"/>
    </source>
</evidence>
<keyword evidence="4 6" id="KW-0663">Pyridoxal phosphate</keyword>
<dbReference type="Pfam" id="PF01168">
    <property type="entry name" value="Ala_racemase_N"/>
    <property type="match status" value="1"/>
</dbReference>
<feature type="domain" description="Alanine racemase C-terminal" evidence="7">
    <location>
        <begin position="249"/>
        <end position="377"/>
    </location>
</feature>
<dbReference type="NCBIfam" id="TIGR00492">
    <property type="entry name" value="alr"/>
    <property type="match status" value="1"/>
</dbReference>
<organism evidence="8 9">
    <name type="scientific">Enterovirga aerilata</name>
    <dbReference type="NCBI Taxonomy" id="2730920"/>
    <lineage>
        <taxon>Bacteria</taxon>
        <taxon>Pseudomonadati</taxon>
        <taxon>Pseudomonadota</taxon>
        <taxon>Alphaproteobacteria</taxon>
        <taxon>Hyphomicrobiales</taxon>
        <taxon>Methylobacteriaceae</taxon>
        <taxon>Enterovirga</taxon>
    </lineage>
</organism>
<dbReference type="SUPFAM" id="SSF51419">
    <property type="entry name" value="PLP-binding barrel"/>
    <property type="match status" value="1"/>
</dbReference>
<gene>
    <name evidence="8" type="primary">alr</name>
    <name evidence="8" type="ORF">HJG44_00435</name>
</gene>
<dbReference type="PRINTS" id="PR00992">
    <property type="entry name" value="ALARACEMASE"/>
</dbReference>
<dbReference type="EMBL" id="JABEPP010000001">
    <property type="protein sequence ID" value="NNM70864.1"/>
    <property type="molecule type" value="Genomic_DNA"/>
</dbReference>
<sequence>MSIAPGETSLRPTWLEIDPGAFRHNLERLRDAVGRQVAIYACLKRNAYGCGAGPIARAAVAGGADGLAVGNIDDAISIRRAGVTAPVMLYPTCLPEVATAVAEFDLTPTVSTPAEVESWATAFDGRRPVFAKFDVGLMRGGAQPSEFGALLARIAANPKLSLAGIYTHFHTYGGPEGAGYLEWQVARLREAVAAAQESGADIPFVMGSNSALVVQRPDLDLSGVDPGRLLYGVTPAGPLERKLQLRPALAAFRSRILFAKTITSVPDDERLSPFPARIGMRIGVLPVGWGDGLPRRFRDGARALVQGRPVPILNPVHLEHLRLDLSAHPEAVPGDEVTLIGRQGTDAITLEEVEAAWGLDGLSLLAGLRDHLRRDYGGAEAT</sequence>
<dbReference type="GO" id="GO:0005829">
    <property type="term" value="C:cytosol"/>
    <property type="evidence" value="ECO:0007669"/>
    <property type="project" value="TreeGrafter"/>
</dbReference>
<keyword evidence="9" id="KW-1185">Reference proteome</keyword>
<comment type="catalytic activity">
    <reaction evidence="1">
        <text>L-alanine = D-alanine</text>
        <dbReference type="Rhea" id="RHEA:20249"/>
        <dbReference type="ChEBI" id="CHEBI:57416"/>
        <dbReference type="ChEBI" id="CHEBI:57972"/>
        <dbReference type="EC" id="5.1.1.1"/>
    </reaction>
</comment>
<protein>
    <recommendedName>
        <fullName evidence="3">alanine racemase</fullName>
        <ecNumber evidence="3">5.1.1.1</ecNumber>
    </recommendedName>
</protein>
<keyword evidence="5 8" id="KW-0413">Isomerase</keyword>
<dbReference type="Proteomes" id="UP000564885">
    <property type="component" value="Unassembled WGS sequence"/>
</dbReference>
<dbReference type="InterPro" id="IPR000821">
    <property type="entry name" value="Ala_racemase"/>
</dbReference>
<dbReference type="RefSeq" id="WP_171216393.1">
    <property type="nucleotide sequence ID" value="NZ_JABEPP010000001.1"/>
</dbReference>
<comment type="cofactor">
    <cofactor evidence="2 6">
        <name>pyridoxal 5'-phosphate</name>
        <dbReference type="ChEBI" id="CHEBI:597326"/>
    </cofactor>
</comment>
<dbReference type="InterPro" id="IPR011079">
    <property type="entry name" value="Ala_racemase_C"/>
</dbReference>
<evidence type="ECO:0000256" key="3">
    <source>
        <dbReference type="ARBA" id="ARBA00013089"/>
    </source>
</evidence>
<dbReference type="SMART" id="SM01005">
    <property type="entry name" value="Ala_racemase_C"/>
    <property type="match status" value="1"/>
</dbReference>
<reference evidence="8 9" key="1">
    <citation type="submission" date="2020-04" db="EMBL/GenBank/DDBJ databases">
        <title>Enterovirga sp. isolate from soil.</title>
        <authorList>
            <person name="Chea S."/>
            <person name="Kim D.-U."/>
        </authorList>
    </citation>
    <scope>NUCLEOTIDE SEQUENCE [LARGE SCALE GENOMIC DNA]</scope>
    <source>
        <strain evidence="8 9">DB1703</strain>
    </source>
</reference>
<evidence type="ECO:0000256" key="2">
    <source>
        <dbReference type="ARBA" id="ARBA00001933"/>
    </source>
</evidence>
<dbReference type="Gene3D" id="3.20.20.10">
    <property type="entry name" value="Alanine racemase"/>
    <property type="match status" value="1"/>
</dbReference>
<proteinExistence type="predicted"/>
<dbReference type="InterPro" id="IPR001608">
    <property type="entry name" value="Ala_racemase_N"/>
</dbReference>